<keyword evidence="6" id="KW-0963">Cytoplasm</keyword>
<keyword evidence="9 12" id="KW-0255">Endonuclease</keyword>
<feature type="binding site" evidence="12">
    <location>
        <position position="8"/>
    </location>
    <ligand>
        <name>a divalent metal cation</name>
        <dbReference type="ChEBI" id="CHEBI:60240"/>
    </ligand>
</feature>
<accession>A0A1F6BLD5</accession>
<keyword evidence="10 12" id="KW-0378">Hydrolase</keyword>
<evidence type="ECO:0000256" key="10">
    <source>
        <dbReference type="ARBA" id="ARBA00022801"/>
    </source>
</evidence>
<evidence type="ECO:0000256" key="1">
    <source>
        <dbReference type="ARBA" id="ARBA00000077"/>
    </source>
</evidence>
<dbReference type="Gene3D" id="3.30.420.10">
    <property type="entry name" value="Ribonuclease H-like superfamily/Ribonuclease H"/>
    <property type="match status" value="1"/>
</dbReference>
<evidence type="ECO:0000313" key="16">
    <source>
        <dbReference type="Proteomes" id="UP000176273"/>
    </source>
</evidence>
<dbReference type="GO" id="GO:0004523">
    <property type="term" value="F:RNA-DNA hybrid ribonuclease activity"/>
    <property type="evidence" value="ECO:0007669"/>
    <property type="project" value="UniProtKB-UniRule"/>
</dbReference>
<dbReference type="Pfam" id="PF01351">
    <property type="entry name" value="RNase_HII"/>
    <property type="match status" value="1"/>
</dbReference>
<comment type="cofactor">
    <cofactor evidence="2">
        <name>Mg(2+)</name>
        <dbReference type="ChEBI" id="CHEBI:18420"/>
    </cofactor>
</comment>
<keyword evidence="11" id="KW-0464">Manganese</keyword>
<evidence type="ECO:0000256" key="4">
    <source>
        <dbReference type="ARBA" id="ARBA00004496"/>
    </source>
</evidence>
<comment type="caution">
    <text evidence="15">The sequence shown here is derived from an EMBL/GenBank/DDBJ whole genome shotgun (WGS) entry which is preliminary data.</text>
</comment>
<dbReference type="PANTHER" id="PTHR10954:SF18">
    <property type="entry name" value="RIBONUCLEASE HII"/>
    <property type="match status" value="1"/>
</dbReference>
<evidence type="ECO:0000256" key="9">
    <source>
        <dbReference type="ARBA" id="ARBA00022759"/>
    </source>
</evidence>
<comment type="subcellular location">
    <subcellularLocation>
        <location evidence="4">Cytoplasm</location>
    </subcellularLocation>
</comment>
<dbReference type="EC" id="3.1.26.4" evidence="13"/>
<evidence type="ECO:0000256" key="13">
    <source>
        <dbReference type="RuleBase" id="RU003515"/>
    </source>
</evidence>
<evidence type="ECO:0000256" key="8">
    <source>
        <dbReference type="ARBA" id="ARBA00022723"/>
    </source>
</evidence>
<feature type="binding site" evidence="12">
    <location>
        <position position="7"/>
    </location>
    <ligand>
        <name>a divalent metal cation</name>
        <dbReference type="ChEBI" id="CHEBI:60240"/>
    </ligand>
</feature>
<dbReference type="AlphaFoldDB" id="A0A1F6BLD5"/>
<protein>
    <recommendedName>
        <fullName evidence="13">Ribonuclease</fullName>
        <ecNumber evidence="13">3.1.26.4</ecNumber>
    </recommendedName>
</protein>
<evidence type="ECO:0000256" key="3">
    <source>
        <dbReference type="ARBA" id="ARBA00004065"/>
    </source>
</evidence>
<keyword evidence="7 12" id="KW-0540">Nuclease</keyword>
<comment type="catalytic activity">
    <reaction evidence="1 12 13">
        <text>Endonucleolytic cleavage to 5'-phosphomonoester.</text>
        <dbReference type="EC" id="3.1.26.4"/>
    </reaction>
</comment>
<dbReference type="NCBIfam" id="NF000595">
    <property type="entry name" value="PRK00015.1-3"/>
    <property type="match status" value="1"/>
</dbReference>
<dbReference type="SUPFAM" id="SSF53098">
    <property type="entry name" value="Ribonuclease H-like"/>
    <property type="match status" value="1"/>
</dbReference>
<gene>
    <name evidence="15" type="ORF">A2110_01905</name>
</gene>
<dbReference type="InterPro" id="IPR036397">
    <property type="entry name" value="RNaseH_sf"/>
</dbReference>
<dbReference type="InterPro" id="IPR012337">
    <property type="entry name" value="RNaseH-like_sf"/>
</dbReference>
<evidence type="ECO:0000256" key="2">
    <source>
        <dbReference type="ARBA" id="ARBA00001946"/>
    </source>
</evidence>
<evidence type="ECO:0000256" key="6">
    <source>
        <dbReference type="ARBA" id="ARBA00022490"/>
    </source>
</evidence>
<dbReference type="CDD" id="cd07182">
    <property type="entry name" value="RNase_HII_bacteria_HII_like"/>
    <property type="match status" value="1"/>
</dbReference>
<dbReference type="InterPro" id="IPR022898">
    <property type="entry name" value="RNase_HII"/>
</dbReference>
<comment type="cofactor">
    <cofactor evidence="12">
        <name>Mn(2+)</name>
        <dbReference type="ChEBI" id="CHEBI:29035"/>
    </cofactor>
    <cofactor evidence="12">
        <name>Mg(2+)</name>
        <dbReference type="ChEBI" id="CHEBI:18420"/>
    </cofactor>
    <text evidence="12">Manganese or magnesium. Binds 1 divalent metal ion per monomer in the absence of substrate. May bind a second metal ion after substrate binding.</text>
</comment>
<reference evidence="15 16" key="1">
    <citation type="journal article" date="2016" name="Nat. Commun.">
        <title>Thousands of microbial genomes shed light on interconnected biogeochemical processes in an aquifer system.</title>
        <authorList>
            <person name="Anantharaman K."/>
            <person name="Brown C.T."/>
            <person name="Hug L.A."/>
            <person name="Sharon I."/>
            <person name="Castelle C.J."/>
            <person name="Probst A.J."/>
            <person name="Thomas B.C."/>
            <person name="Singh A."/>
            <person name="Wilkins M.J."/>
            <person name="Karaoz U."/>
            <person name="Brodie E.L."/>
            <person name="Williams K.H."/>
            <person name="Hubbard S.S."/>
            <person name="Banfield J.F."/>
        </authorList>
    </citation>
    <scope>NUCLEOTIDE SEQUENCE [LARGE SCALE GENOMIC DNA]</scope>
</reference>
<proteinExistence type="inferred from homology"/>
<dbReference type="PROSITE" id="PS51975">
    <property type="entry name" value="RNASE_H_2"/>
    <property type="match status" value="1"/>
</dbReference>
<dbReference type="GO" id="GO:0006298">
    <property type="term" value="P:mismatch repair"/>
    <property type="evidence" value="ECO:0007669"/>
    <property type="project" value="TreeGrafter"/>
</dbReference>
<evidence type="ECO:0000256" key="7">
    <source>
        <dbReference type="ARBA" id="ARBA00022722"/>
    </source>
</evidence>
<dbReference type="InterPro" id="IPR024567">
    <property type="entry name" value="RNase_HII/HIII_dom"/>
</dbReference>
<evidence type="ECO:0000256" key="11">
    <source>
        <dbReference type="ARBA" id="ARBA00023211"/>
    </source>
</evidence>
<keyword evidence="8 12" id="KW-0479">Metal-binding</keyword>
<dbReference type="EMBL" id="MFKH01000008">
    <property type="protein sequence ID" value="OGG37572.1"/>
    <property type="molecule type" value="Genomic_DNA"/>
</dbReference>
<evidence type="ECO:0000259" key="14">
    <source>
        <dbReference type="PROSITE" id="PS51975"/>
    </source>
</evidence>
<evidence type="ECO:0000256" key="12">
    <source>
        <dbReference type="PROSITE-ProRule" id="PRU01319"/>
    </source>
</evidence>
<evidence type="ECO:0000313" key="15">
    <source>
        <dbReference type="EMBL" id="OGG37572.1"/>
    </source>
</evidence>
<comment type="similarity">
    <text evidence="5 13">Belongs to the RNase HII family.</text>
</comment>
<organism evidence="15 16">
    <name type="scientific">Candidatus Jorgensenbacteria bacterium GWA1_54_12</name>
    <dbReference type="NCBI Taxonomy" id="1798468"/>
    <lineage>
        <taxon>Bacteria</taxon>
        <taxon>Candidatus Joergenseniibacteriota</taxon>
    </lineage>
</organism>
<dbReference type="STRING" id="1798468.A2110_01905"/>
<evidence type="ECO:0000256" key="5">
    <source>
        <dbReference type="ARBA" id="ARBA00007383"/>
    </source>
</evidence>
<sequence length="193" mass="22027">MHIIGVDEAGRGPLAGPVVVGAVALPLGFRLRRAPGELRDSKRLTRLMRERWFAYIMNTPDIRAAVSFVTPGVIDRIRITRATNLAATRAVLRLEQSGIHVRQARIFTDGLLRLACRLPYREVIGGDELLRTIQLASIVAKVTRDRRMERLHERYPAYGFARHKGYGTKEHYRMIHQHGPSEVHRLTFLEEVM</sequence>
<dbReference type="Proteomes" id="UP000176273">
    <property type="component" value="Unassembled WGS sequence"/>
</dbReference>
<dbReference type="GO" id="GO:0043137">
    <property type="term" value="P:DNA replication, removal of RNA primer"/>
    <property type="evidence" value="ECO:0007669"/>
    <property type="project" value="TreeGrafter"/>
</dbReference>
<comment type="function">
    <text evidence="3 13">Endonuclease that specifically degrades the RNA of RNA-DNA hybrids.</text>
</comment>
<dbReference type="InterPro" id="IPR001352">
    <property type="entry name" value="RNase_HII/HIII"/>
</dbReference>
<dbReference type="GO" id="GO:0005737">
    <property type="term" value="C:cytoplasm"/>
    <property type="evidence" value="ECO:0007669"/>
    <property type="project" value="UniProtKB-SubCell"/>
</dbReference>
<feature type="domain" description="RNase H type-2" evidence="14">
    <location>
        <begin position="1"/>
        <end position="193"/>
    </location>
</feature>
<name>A0A1F6BLD5_9BACT</name>
<dbReference type="PANTHER" id="PTHR10954">
    <property type="entry name" value="RIBONUCLEASE H2 SUBUNIT A"/>
    <property type="match status" value="1"/>
</dbReference>
<dbReference type="GO" id="GO:0032299">
    <property type="term" value="C:ribonuclease H2 complex"/>
    <property type="evidence" value="ECO:0007669"/>
    <property type="project" value="TreeGrafter"/>
</dbReference>
<feature type="binding site" evidence="12">
    <location>
        <position position="109"/>
    </location>
    <ligand>
        <name>a divalent metal cation</name>
        <dbReference type="ChEBI" id="CHEBI:60240"/>
    </ligand>
</feature>
<dbReference type="GO" id="GO:0046872">
    <property type="term" value="F:metal ion binding"/>
    <property type="evidence" value="ECO:0007669"/>
    <property type="project" value="UniProtKB-KW"/>
</dbReference>
<dbReference type="GO" id="GO:0003723">
    <property type="term" value="F:RNA binding"/>
    <property type="evidence" value="ECO:0007669"/>
    <property type="project" value="UniProtKB-UniRule"/>
</dbReference>